<dbReference type="Proteomes" id="UP001162156">
    <property type="component" value="Unassembled WGS sequence"/>
</dbReference>
<keyword evidence="2" id="KW-1185">Reference proteome</keyword>
<reference evidence="1" key="1">
    <citation type="journal article" date="2023" name="Insect Mol. Biol.">
        <title>Genome sequencing provides insights into the evolution of gene families encoding plant cell wall-degrading enzymes in longhorned beetles.</title>
        <authorList>
            <person name="Shin N.R."/>
            <person name="Okamura Y."/>
            <person name="Kirsch R."/>
            <person name="Pauchet Y."/>
        </authorList>
    </citation>
    <scope>NUCLEOTIDE SEQUENCE</scope>
    <source>
        <strain evidence="1">RBIC_L_NR</strain>
    </source>
</reference>
<comment type="caution">
    <text evidence="1">The sequence shown here is derived from an EMBL/GenBank/DDBJ whole genome shotgun (WGS) entry which is preliminary data.</text>
</comment>
<dbReference type="Gene3D" id="3.30.70.1820">
    <property type="entry name" value="L1 transposable element, RRM domain"/>
    <property type="match status" value="1"/>
</dbReference>
<accession>A0AAV8ZR56</accession>
<organism evidence="1 2">
    <name type="scientific">Rhamnusium bicolor</name>
    <dbReference type="NCBI Taxonomy" id="1586634"/>
    <lineage>
        <taxon>Eukaryota</taxon>
        <taxon>Metazoa</taxon>
        <taxon>Ecdysozoa</taxon>
        <taxon>Arthropoda</taxon>
        <taxon>Hexapoda</taxon>
        <taxon>Insecta</taxon>
        <taxon>Pterygota</taxon>
        <taxon>Neoptera</taxon>
        <taxon>Endopterygota</taxon>
        <taxon>Coleoptera</taxon>
        <taxon>Polyphaga</taxon>
        <taxon>Cucujiformia</taxon>
        <taxon>Chrysomeloidea</taxon>
        <taxon>Cerambycidae</taxon>
        <taxon>Lepturinae</taxon>
        <taxon>Rhagiini</taxon>
        <taxon>Rhamnusium</taxon>
    </lineage>
</organism>
<evidence type="ECO:0000313" key="1">
    <source>
        <dbReference type="EMBL" id="KAJ8969495.1"/>
    </source>
</evidence>
<dbReference type="AlphaFoldDB" id="A0AAV8ZR56"/>
<evidence type="ECO:0000313" key="2">
    <source>
        <dbReference type="Proteomes" id="UP001162156"/>
    </source>
</evidence>
<proteinExistence type="predicted"/>
<protein>
    <recommendedName>
        <fullName evidence="3">L1 transposable element RRM domain-containing protein</fullName>
    </recommendedName>
</protein>
<evidence type="ECO:0008006" key="3">
    <source>
        <dbReference type="Google" id="ProtNLM"/>
    </source>
</evidence>
<dbReference type="EMBL" id="JANEYF010000526">
    <property type="protein sequence ID" value="KAJ8969495.1"/>
    <property type="molecule type" value="Genomic_DNA"/>
</dbReference>
<gene>
    <name evidence="1" type="ORF">NQ314_001720</name>
</gene>
<sequence>MREKLDDLNKSLSYLSNSVNTNEKSVSLLNQKVDTLEQAIKNKTIRICGLVEEQERDSVTEQVIQLFTTKLGVACREEDFSSIFRIGRHYGTQDKPRTIVVKFVRHSKRSEILKAKNFLKIMKFQFLRILPRNALNYLKLRKRSWDLKGHGRWTVIFMFGVKKDRRSVL</sequence>
<name>A0AAV8ZR56_9CUCU</name>